<comment type="catalytic activity">
    <reaction evidence="1">
        <text>ATP + protein L-histidine = ADP + protein N-phospho-L-histidine.</text>
        <dbReference type="EC" id="2.7.13.3"/>
    </reaction>
</comment>
<keyword evidence="12" id="KW-1185">Reference proteome</keyword>
<dbReference type="InterPro" id="IPR036097">
    <property type="entry name" value="HisK_dim/P_sf"/>
</dbReference>
<dbReference type="CDD" id="cd18161">
    <property type="entry name" value="REC_hyHK_blue-like"/>
    <property type="match status" value="1"/>
</dbReference>
<dbReference type="InterPro" id="IPR001610">
    <property type="entry name" value="PAC"/>
</dbReference>
<dbReference type="PRINTS" id="PR00344">
    <property type="entry name" value="BCTRLSENSOR"/>
</dbReference>
<feature type="domain" description="PAS" evidence="9">
    <location>
        <begin position="138"/>
        <end position="179"/>
    </location>
</feature>
<sequence length="910" mass="99597">MPLGTSTSSRPSEAELRLLADNLPSLCWIADGDGSIGWYNRNWHDYCGSTPEAMSGWGWQSVHDPEVLPDVMARWTACIATGEAFEMTFPLKGADGIFRPFLTRVTPLKNLSGQVLRWFGMNTNVSAQKATEAALAKSESYLRLLLNSSAEGFYAVDRDGVTTLCNATFVDMMGFATADDAIGRKLHNVIHHTKPDGAHYDVDDCPIYRCAAAGTSAHVTDEMFYRLDGTPVPVEYWAKPIIVDGEHRGAICTFIDITERLLARARLIASEAEFRTFAQAMPNQVWASRPDGLLDWFNERVYRYGGYAAGELDGTGWAEMVHPDDAPSSIELWGAALTSGENYENEFRLRRADGEYRWHLARAVPIMADDGKPTRWIGTNTDIEDQKSARAALASLNATLELKVAQQAAERDRLWQTSQDLLVVVEANGTFRAANPAWLTVLGWDPDEVVGRNHLDFVYPEDRPASDAALDYAAKAPLAPYETRCLHKDGTFRWISWIASSDDGLVYATGRNTTAERLAADELAVAQEALRQSQKMEAVGQLTGGIAHDFNNMLAVVIGSLELLGRRLSDGDARAQRYIDAATDASKRAALLTQRLLAFSRQQPLQPEALDANKMVSGMSDLLRHSLGADVQLETVLAGGLWRTHADPNQLENIILNLAVNARDAMPDGGHLTIETQNAHLDERYAATNLGVSAGHYVLIAVTDTGTGMPAEVVEKAFDPFFTTKPVGKGTGLGLSQVYGFIKQSGGHVKIYTEQGHGTTIKLYLPRLRGGGMIDQPDAGITELVRGDDREVILVVEDEPGVRQFSVDALTELGYHVLEADGAAKALRLLQEHPEISLMFTDVVMPEMNGAKLAEAARALRPNLKILFTTGYTRNAVVHNGKLDEGVDLIGKPFSLEALAFKIRAVLESA</sequence>
<dbReference type="InterPro" id="IPR013656">
    <property type="entry name" value="PAS_4"/>
</dbReference>
<dbReference type="InterPro" id="IPR005467">
    <property type="entry name" value="His_kinase_dom"/>
</dbReference>
<dbReference type="CDD" id="cd00130">
    <property type="entry name" value="PAS"/>
    <property type="match status" value="4"/>
</dbReference>
<evidence type="ECO:0000256" key="6">
    <source>
        <dbReference type="PROSITE-ProRule" id="PRU00169"/>
    </source>
</evidence>
<dbReference type="Gene3D" id="1.10.287.130">
    <property type="match status" value="1"/>
</dbReference>
<organism evidence="11 12">
    <name type="scientific">Sphingomonas glacialis</name>
    <dbReference type="NCBI Taxonomy" id="658225"/>
    <lineage>
        <taxon>Bacteria</taxon>
        <taxon>Pseudomonadati</taxon>
        <taxon>Pseudomonadota</taxon>
        <taxon>Alphaproteobacteria</taxon>
        <taxon>Sphingomonadales</taxon>
        <taxon>Sphingomonadaceae</taxon>
        <taxon>Sphingomonas</taxon>
    </lineage>
</organism>
<dbReference type="CDD" id="cd16919">
    <property type="entry name" value="HATPase_CckA-like"/>
    <property type="match status" value="1"/>
</dbReference>
<dbReference type="Pfam" id="PF00989">
    <property type="entry name" value="PAS"/>
    <property type="match status" value="1"/>
</dbReference>
<keyword evidence="3 6" id="KW-0597">Phosphoprotein</keyword>
<gene>
    <name evidence="11" type="ORF">EAH76_23175</name>
</gene>
<dbReference type="GO" id="GO:0000155">
    <property type="term" value="F:phosphorelay sensor kinase activity"/>
    <property type="evidence" value="ECO:0007669"/>
    <property type="project" value="InterPro"/>
</dbReference>
<dbReference type="InterPro" id="IPR000700">
    <property type="entry name" value="PAS-assoc_C"/>
</dbReference>
<dbReference type="GO" id="GO:0006355">
    <property type="term" value="P:regulation of DNA-templated transcription"/>
    <property type="evidence" value="ECO:0007669"/>
    <property type="project" value="InterPro"/>
</dbReference>
<feature type="domain" description="PAS" evidence="9">
    <location>
        <begin position="270"/>
        <end position="340"/>
    </location>
</feature>
<feature type="modified residue" description="4-aspartylphosphate" evidence="6">
    <location>
        <position position="842"/>
    </location>
</feature>
<dbReference type="CDD" id="cd00082">
    <property type="entry name" value="HisKA"/>
    <property type="match status" value="1"/>
</dbReference>
<dbReference type="PANTHER" id="PTHR43304:SF1">
    <property type="entry name" value="PAC DOMAIN-CONTAINING PROTEIN"/>
    <property type="match status" value="1"/>
</dbReference>
<dbReference type="SMART" id="SM00086">
    <property type="entry name" value="PAC"/>
    <property type="match status" value="4"/>
</dbReference>
<dbReference type="Gene3D" id="3.30.450.20">
    <property type="entry name" value="PAS domain"/>
    <property type="match status" value="4"/>
</dbReference>
<dbReference type="SUPFAM" id="SSF52172">
    <property type="entry name" value="CheY-like"/>
    <property type="match status" value="1"/>
</dbReference>
<evidence type="ECO:0000256" key="4">
    <source>
        <dbReference type="ARBA" id="ARBA00022679"/>
    </source>
</evidence>
<keyword evidence="5 11" id="KW-0418">Kinase</keyword>
<dbReference type="InterPro" id="IPR000014">
    <property type="entry name" value="PAS"/>
</dbReference>
<feature type="domain" description="Response regulatory" evidence="8">
    <location>
        <begin position="792"/>
        <end position="907"/>
    </location>
</feature>
<dbReference type="InterPro" id="IPR035965">
    <property type="entry name" value="PAS-like_dom_sf"/>
</dbReference>
<evidence type="ECO:0000259" key="7">
    <source>
        <dbReference type="PROSITE" id="PS50109"/>
    </source>
</evidence>
<dbReference type="EC" id="2.7.13.3" evidence="2"/>
<evidence type="ECO:0000256" key="5">
    <source>
        <dbReference type="ARBA" id="ARBA00022777"/>
    </source>
</evidence>
<dbReference type="SMART" id="SM00388">
    <property type="entry name" value="HisKA"/>
    <property type="match status" value="1"/>
</dbReference>
<dbReference type="InterPro" id="IPR003594">
    <property type="entry name" value="HATPase_dom"/>
</dbReference>
<feature type="domain" description="PAC" evidence="10">
    <location>
        <begin position="343"/>
        <end position="395"/>
    </location>
</feature>
<dbReference type="PROSITE" id="PS50109">
    <property type="entry name" value="HIS_KIN"/>
    <property type="match status" value="1"/>
</dbReference>
<dbReference type="NCBIfam" id="TIGR00229">
    <property type="entry name" value="sensory_box"/>
    <property type="match status" value="4"/>
</dbReference>
<dbReference type="EMBL" id="RCZC01000013">
    <property type="protein sequence ID" value="TPG46525.1"/>
    <property type="molecule type" value="Genomic_DNA"/>
</dbReference>
<dbReference type="PROSITE" id="PS50110">
    <property type="entry name" value="RESPONSE_REGULATORY"/>
    <property type="match status" value="1"/>
</dbReference>
<dbReference type="PROSITE" id="PS50112">
    <property type="entry name" value="PAS"/>
    <property type="match status" value="3"/>
</dbReference>
<dbReference type="Pfam" id="PF08448">
    <property type="entry name" value="PAS_4"/>
    <property type="match status" value="1"/>
</dbReference>
<evidence type="ECO:0000313" key="12">
    <source>
        <dbReference type="Proteomes" id="UP000319931"/>
    </source>
</evidence>
<dbReference type="InterPro" id="IPR013655">
    <property type="entry name" value="PAS_fold_3"/>
</dbReference>
<dbReference type="PROSITE" id="PS50113">
    <property type="entry name" value="PAC"/>
    <property type="match status" value="2"/>
</dbReference>
<dbReference type="SUPFAM" id="SSF55874">
    <property type="entry name" value="ATPase domain of HSP90 chaperone/DNA topoisomerase II/histidine kinase"/>
    <property type="match status" value="1"/>
</dbReference>
<feature type="domain" description="PAS" evidence="9">
    <location>
        <begin position="407"/>
        <end position="477"/>
    </location>
</feature>
<dbReference type="Pfam" id="PF00512">
    <property type="entry name" value="HisKA"/>
    <property type="match status" value="1"/>
</dbReference>
<dbReference type="InterPro" id="IPR003661">
    <property type="entry name" value="HisK_dim/P_dom"/>
</dbReference>
<evidence type="ECO:0000313" key="11">
    <source>
        <dbReference type="EMBL" id="TPG46525.1"/>
    </source>
</evidence>
<feature type="domain" description="PAC" evidence="10">
    <location>
        <begin position="85"/>
        <end position="137"/>
    </location>
</feature>
<dbReference type="SMART" id="SM00091">
    <property type="entry name" value="PAS"/>
    <property type="match status" value="4"/>
</dbReference>
<name>A0A502FAT8_9SPHN</name>
<evidence type="ECO:0000256" key="3">
    <source>
        <dbReference type="ARBA" id="ARBA00022553"/>
    </source>
</evidence>
<dbReference type="Gene3D" id="3.30.565.10">
    <property type="entry name" value="Histidine kinase-like ATPase, C-terminal domain"/>
    <property type="match status" value="1"/>
</dbReference>
<proteinExistence type="predicted"/>
<reference evidence="11 12" key="1">
    <citation type="journal article" date="2019" name="Environ. Microbiol.">
        <title>Species interactions and distinct microbial communities in high Arctic permafrost affected cryosols are associated with the CH4 and CO2 gas fluxes.</title>
        <authorList>
            <person name="Altshuler I."/>
            <person name="Hamel J."/>
            <person name="Turney S."/>
            <person name="Magnuson E."/>
            <person name="Levesque R."/>
            <person name="Greer C."/>
            <person name="Whyte L.G."/>
        </authorList>
    </citation>
    <scope>NUCLEOTIDE SEQUENCE [LARGE SCALE GENOMIC DNA]</scope>
    <source>
        <strain evidence="11 12">E6.1</strain>
    </source>
</reference>
<dbReference type="InterPro" id="IPR001789">
    <property type="entry name" value="Sig_transdc_resp-reg_receiver"/>
</dbReference>
<evidence type="ECO:0000259" key="8">
    <source>
        <dbReference type="PROSITE" id="PS50110"/>
    </source>
</evidence>
<feature type="domain" description="Histidine kinase" evidence="7">
    <location>
        <begin position="545"/>
        <end position="769"/>
    </location>
</feature>
<comment type="caution">
    <text evidence="11">The sequence shown here is derived from an EMBL/GenBank/DDBJ whole genome shotgun (WGS) entry which is preliminary data.</text>
</comment>
<dbReference type="InterPro" id="IPR036890">
    <property type="entry name" value="HATPase_C_sf"/>
</dbReference>
<dbReference type="SUPFAM" id="SSF47384">
    <property type="entry name" value="Homodimeric domain of signal transducing histidine kinase"/>
    <property type="match status" value="1"/>
</dbReference>
<evidence type="ECO:0000259" key="9">
    <source>
        <dbReference type="PROSITE" id="PS50112"/>
    </source>
</evidence>
<dbReference type="PANTHER" id="PTHR43304">
    <property type="entry name" value="PHYTOCHROME-LIKE PROTEIN CPH1"/>
    <property type="match status" value="1"/>
</dbReference>
<dbReference type="SMART" id="SM00387">
    <property type="entry name" value="HATPase_c"/>
    <property type="match status" value="1"/>
</dbReference>
<dbReference type="InterPro" id="IPR011006">
    <property type="entry name" value="CheY-like_superfamily"/>
</dbReference>
<dbReference type="SMART" id="SM00448">
    <property type="entry name" value="REC"/>
    <property type="match status" value="1"/>
</dbReference>
<dbReference type="AlphaFoldDB" id="A0A502FAT8"/>
<dbReference type="Pfam" id="PF00072">
    <property type="entry name" value="Response_reg"/>
    <property type="match status" value="1"/>
</dbReference>
<dbReference type="InterPro" id="IPR004358">
    <property type="entry name" value="Sig_transdc_His_kin-like_C"/>
</dbReference>
<protein>
    <recommendedName>
        <fullName evidence="2">histidine kinase</fullName>
        <ecNumber evidence="2">2.7.13.3</ecNumber>
    </recommendedName>
</protein>
<dbReference type="FunFam" id="3.30.450.20:FF:000099">
    <property type="entry name" value="Sensory box sensor histidine kinase"/>
    <property type="match status" value="2"/>
</dbReference>
<dbReference type="InterPro" id="IPR052162">
    <property type="entry name" value="Sensor_kinase/Photoreceptor"/>
</dbReference>
<dbReference type="Pfam" id="PF02518">
    <property type="entry name" value="HATPase_c"/>
    <property type="match status" value="1"/>
</dbReference>
<dbReference type="InterPro" id="IPR013767">
    <property type="entry name" value="PAS_fold"/>
</dbReference>
<dbReference type="Pfam" id="PF08447">
    <property type="entry name" value="PAS_3"/>
    <property type="match status" value="2"/>
</dbReference>
<evidence type="ECO:0000259" key="10">
    <source>
        <dbReference type="PROSITE" id="PS50113"/>
    </source>
</evidence>
<evidence type="ECO:0000256" key="2">
    <source>
        <dbReference type="ARBA" id="ARBA00012438"/>
    </source>
</evidence>
<keyword evidence="4" id="KW-0808">Transferase</keyword>
<evidence type="ECO:0000256" key="1">
    <source>
        <dbReference type="ARBA" id="ARBA00000085"/>
    </source>
</evidence>
<accession>A0A502FAT8</accession>
<dbReference type="Proteomes" id="UP000319931">
    <property type="component" value="Unassembled WGS sequence"/>
</dbReference>
<dbReference type="Gene3D" id="3.40.50.2300">
    <property type="match status" value="1"/>
</dbReference>
<dbReference type="SUPFAM" id="SSF55785">
    <property type="entry name" value="PYP-like sensor domain (PAS domain)"/>
    <property type="match status" value="4"/>
</dbReference>